<dbReference type="InterPro" id="IPR050296">
    <property type="entry name" value="Antp_homeobox"/>
</dbReference>
<dbReference type="Pfam" id="PF00046">
    <property type="entry name" value="Homeodomain"/>
    <property type="match status" value="1"/>
</dbReference>
<dbReference type="SUPFAM" id="SSF46689">
    <property type="entry name" value="Homeodomain-like"/>
    <property type="match status" value="1"/>
</dbReference>
<dbReference type="InterPro" id="IPR017970">
    <property type="entry name" value="Homeobox_CS"/>
</dbReference>
<dbReference type="GO" id="GO:0000122">
    <property type="term" value="P:negative regulation of transcription by RNA polymerase II"/>
    <property type="evidence" value="ECO:0007669"/>
    <property type="project" value="TreeGrafter"/>
</dbReference>
<evidence type="ECO:0000256" key="2">
    <source>
        <dbReference type="ARBA" id="ARBA00009107"/>
    </source>
</evidence>
<keyword evidence="4 7" id="KW-0238">DNA-binding</keyword>
<evidence type="ECO:0000313" key="11">
    <source>
        <dbReference type="EMBL" id="VVC33038.1"/>
    </source>
</evidence>
<reference evidence="11 12" key="1">
    <citation type="submission" date="2019-08" db="EMBL/GenBank/DDBJ databases">
        <authorList>
            <person name="Alioto T."/>
            <person name="Alioto T."/>
            <person name="Gomez Garrido J."/>
        </authorList>
    </citation>
    <scope>NUCLEOTIDE SEQUENCE [LARGE SCALE GENOMIC DNA]</scope>
</reference>
<evidence type="ECO:0000256" key="6">
    <source>
        <dbReference type="ARBA" id="ARBA00023242"/>
    </source>
</evidence>
<dbReference type="PROSITE" id="PS00027">
    <property type="entry name" value="HOMEOBOX_1"/>
    <property type="match status" value="1"/>
</dbReference>
<dbReference type="PRINTS" id="PR00024">
    <property type="entry name" value="HOMEOBOX"/>
</dbReference>
<keyword evidence="3" id="KW-0217">Developmental protein</keyword>
<dbReference type="FunFam" id="1.10.10.60:FF:000017">
    <property type="entry name" value="Homeobox protein antennapedia"/>
    <property type="match status" value="1"/>
</dbReference>
<dbReference type="GO" id="GO:0000981">
    <property type="term" value="F:DNA-binding transcription factor activity, RNA polymerase II-specific"/>
    <property type="evidence" value="ECO:0007669"/>
    <property type="project" value="InterPro"/>
</dbReference>
<evidence type="ECO:0000256" key="1">
    <source>
        <dbReference type="ARBA" id="ARBA00004123"/>
    </source>
</evidence>
<dbReference type="GO" id="GO:0005634">
    <property type="term" value="C:nucleus"/>
    <property type="evidence" value="ECO:0007669"/>
    <property type="project" value="UniProtKB-SubCell"/>
</dbReference>
<evidence type="ECO:0000256" key="5">
    <source>
        <dbReference type="ARBA" id="ARBA00023155"/>
    </source>
</evidence>
<evidence type="ECO:0000256" key="4">
    <source>
        <dbReference type="ARBA" id="ARBA00023125"/>
    </source>
</evidence>
<feature type="DNA-binding region" description="Homeobox" evidence="7">
    <location>
        <begin position="10"/>
        <end position="69"/>
    </location>
</feature>
<gene>
    <name evidence="11" type="ORF">CINCED_3A005509</name>
</gene>
<evidence type="ECO:0000256" key="9">
    <source>
        <dbReference type="SAM" id="MobiDB-lite"/>
    </source>
</evidence>
<feature type="domain" description="Homeobox" evidence="10">
    <location>
        <begin position="8"/>
        <end position="68"/>
    </location>
</feature>
<comment type="similarity">
    <text evidence="2">Belongs to the Antp homeobox family.</text>
</comment>
<evidence type="ECO:0000313" key="12">
    <source>
        <dbReference type="Proteomes" id="UP000325440"/>
    </source>
</evidence>
<dbReference type="PANTHER" id="PTHR45659:SF22">
    <property type="entry name" value="HOMEOTIC PROTEIN ANTENNAPEDIA-RELATED"/>
    <property type="match status" value="1"/>
</dbReference>
<feature type="region of interest" description="Disordered" evidence="9">
    <location>
        <begin position="67"/>
        <end position="102"/>
    </location>
</feature>
<dbReference type="InterPro" id="IPR009057">
    <property type="entry name" value="Homeodomain-like_sf"/>
</dbReference>
<dbReference type="Proteomes" id="UP000325440">
    <property type="component" value="Unassembled WGS sequence"/>
</dbReference>
<dbReference type="CDD" id="cd00086">
    <property type="entry name" value="homeodomain"/>
    <property type="match status" value="1"/>
</dbReference>
<feature type="region of interest" description="Disordered" evidence="9">
    <location>
        <begin position="125"/>
        <end position="157"/>
    </location>
</feature>
<dbReference type="InterPro" id="IPR020479">
    <property type="entry name" value="HD_metazoa"/>
</dbReference>
<dbReference type="Gene3D" id="1.10.10.60">
    <property type="entry name" value="Homeodomain-like"/>
    <property type="match status" value="1"/>
</dbReference>
<dbReference type="AlphaFoldDB" id="A0A5E4MND8"/>
<comment type="subcellular location">
    <subcellularLocation>
        <location evidence="1 7 8">Nucleus</location>
    </subcellularLocation>
</comment>
<dbReference type="OrthoDB" id="6159439at2759"/>
<keyword evidence="12" id="KW-1185">Reference proteome</keyword>
<evidence type="ECO:0000256" key="3">
    <source>
        <dbReference type="ARBA" id="ARBA00022473"/>
    </source>
</evidence>
<dbReference type="InterPro" id="IPR001356">
    <property type="entry name" value="HD"/>
</dbReference>
<evidence type="ECO:0000256" key="8">
    <source>
        <dbReference type="RuleBase" id="RU000682"/>
    </source>
</evidence>
<evidence type="ECO:0000256" key="7">
    <source>
        <dbReference type="PROSITE-ProRule" id="PRU00108"/>
    </source>
</evidence>
<dbReference type="GO" id="GO:0009952">
    <property type="term" value="P:anterior/posterior pattern specification"/>
    <property type="evidence" value="ECO:0007669"/>
    <property type="project" value="TreeGrafter"/>
</dbReference>
<keyword evidence="5 7" id="KW-0371">Homeobox</keyword>
<sequence>MDVKRDVSERKRGRQTYTRYQTLELEKEFHFNRYLTRRRRIEIAHALCLTERQIKIWFQNRRMKWKKENKTKGGDGQGGDVKRAAGRRLARTPLAGVPARSGSRRRRIGFNKLLVIYISAAAAPSYASPSAPQPPSASAARLSPARRPAPAAVGPRGVVAACPSSGARRQVLAPGGRL</sequence>
<dbReference type="EMBL" id="CABPRJ010000962">
    <property type="protein sequence ID" value="VVC33038.1"/>
    <property type="molecule type" value="Genomic_DNA"/>
</dbReference>
<keyword evidence="6 7" id="KW-0539">Nucleus</keyword>
<protein>
    <submittedName>
        <fullName evidence="11">Homeobox domain, metazoa,Homeobox domain,Homeobox domain-like,Homeobox, conserved site</fullName>
    </submittedName>
</protein>
<evidence type="ECO:0000259" key="10">
    <source>
        <dbReference type="PROSITE" id="PS50071"/>
    </source>
</evidence>
<accession>A0A5E4MND8</accession>
<dbReference type="PROSITE" id="PS50071">
    <property type="entry name" value="HOMEOBOX_2"/>
    <property type="match status" value="1"/>
</dbReference>
<dbReference type="GO" id="GO:0000978">
    <property type="term" value="F:RNA polymerase II cis-regulatory region sequence-specific DNA binding"/>
    <property type="evidence" value="ECO:0007669"/>
    <property type="project" value="TreeGrafter"/>
</dbReference>
<dbReference type="SMART" id="SM00389">
    <property type="entry name" value="HOX"/>
    <property type="match status" value="1"/>
</dbReference>
<proteinExistence type="inferred from homology"/>
<organism evidence="11 12">
    <name type="scientific">Cinara cedri</name>
    <dbReference type="NCBI Taxonomy" id="506608"/>
    <lineage>
        <taxon>Eukaryota</taxon>
        <taxon>Metazoa</taxon>
        <taxon>Ecdysozoa</taxon>
        <taxon>Arthropoda</taxon>
        <taxon>Hexapoda</taxon>
        <taxon>Insecta</taxon>
        <taxon>Pterygota</taxon>
        <taxon>Neoptera</taxon>
        <taxon>Paraneoptera</taxon>
        <taxon>Hemiptera</taxon>
        <taxon>Sternorrhyncha</taxon>
        <taxon>Aphidomorpha</taxon>
        <taxon>Aphidoidea</taxon>
        <taxon>Aphididae</taxon>
        <taxon>Lachninae</taxon>
        <taxon>Cinara</taxon>
    </lineage>
</organism>
<name>A0A5E4MND8_9HEMI</name>
<dbReference type="PANTHER" id="PTHR45659">
    <property type="entry name" value="HOMEOBOX PROTEIN HOX"/>
    <property type="match status" value="1"/>
</dbReference>